<reference evidence="2 3" key="1">
    <citation type="journal article" date="2018" name="PLoS Genet.">
        <title>Repeat elements organise 3D genome structure and mediate transcription in the filamentous fungus Epichloe festucae.</title>
        <authorList>
            <person name="Winter D.J."/>
            <person name="Ganley A.R.D."/>
            <person name="Young C.A."/>
            <person name="Liachko I."/>
            <person name="Schardl C.L."/>
            <person name="Dupont P.Y."/>
            <person name="Berry D."/>
            <person name="Ram A."/>
            <person name="Scott B."/>
            <person name="Cox M.P."/>
        </authorList>
    </citation>
    <scope>NUCLEOTIDE SEQUENCE [LARGE SCALE GENOMIC DNA]</scope>
    <source>
        <strain evidence="2 3">Fl1</strain>
    </source>
</reference>
<feature type="region of interest" description="Disordered" evidence="1">
    <location>
        <begin position="766"/>
        <end position="788"/>
    </location>
</feature>
<evidence type="ECO:0000256" key="1">
    <source>
        <dbReference type="SAM" id="MobiDB-lite"/>
    </source>
</evidence>
<feature type="compositionally biased region" description="Polar residues" evidence="1">
    <location>
        <begin position="413"/>
        <end position="427"/>
    </location>
</feature>
<gene>
    <name evidence="2" type="ORF">C2857_006614</name>
</gene>
<evidence type="ECO:0000313" key="3">
    <source>
        <dbReference type="Proteomes" id="UP000594364"/>
    </source>
</evidence>
<feature type="compositionally biased region" description="Polar residues" evidence="1">
    <location>
        <begin position="167"/>
        <end position="176"/>
    </location>
</feature>
<organism evidence="2 3">
    <name type="scientific">Epichloe festucae (strain Fl1)</name>
    <dbReference type="NCBI Taxonomy" id="877507"/>
    <lineage>
        <taxon>Eukaryota</taxon>
        <taxon>Fungi</taxon>
        <taxon>Dikarya</taxon>
        <taxon>Ascomycota</taxon>
        <taxon>Pezizomycotina</taxon>
        <taxon>Sordariomycetes</taxon>
        <taxon>Hypocreomycetidae</taxon>
        <taxon>Hypocreales</taxon>
        <taxon>Clavicipitaceae</taxon>
        <taxon>Epichloe</taxon>
    </lineage>
</organism>
<feature type="compositionally biased region" description="Basic and acidic residues" evidence="1">
    <location>
        <begin position="487"/>
        <end position="499"/>
    </location>
</feature>
<feature type="compositionally biased region" description="Polar residues" evidence="1">
    <location>
        <begin position="567"/>
        <end position="578"/>
    </location>
</feature>
<dbReference type="AlphaFoldDB" id="A0A7S9KQB2"/>
<feature type="region of interest" description="Disordered" evidence="1">
    <location>
        <begin position="402"/>
        <end position="429"/>
    </location>
</feature>
<feature type="compositionally biased region" description="Basic and acidic residues" evidence="1">
    <location>
        <begin position="581"/>
        <end position="612"/>
    </location>
</feature>
<dbReference type="OrthoDB" id="5419922at2759"/>
<feature type="region of interest" description="Disordered" evidence="1">
    <location>
        <begin position="163"/>
        <end position="305"/>
    </location>
</feature>
<feature type="compositionally biased region" description="Low complexity" evidence="1">
    <location>
        <begin position="625"/>
        <end position="639"/>
    </location>
</feature>
<accession>A0A7S9KQB2</accession>
<feature type="region of interest" description="Disordered" evidence="1">
    <location>
        <begin position="450"/>
        <end position="660"/>
    </location>
</feature>
<dbReference type="EMBL" id="CP031386">
    <property type="protein sequence ID" value="QPG97614.1"/>
    <property type="molecule type" value="Genomic_DNA"/>
</dbReference>
<feature type="compositionally biased region" description="Polar residues" evidence="1">
    <location>
        <begin position="213"/>
        <end position="224"/>
    </location>
</feature>
<feature type="compositionally biased region" description="Polar residues" evidence="1">
    <location>
        <begin position="514"/>
        <end position="524"/>
    </location>
</feature>
<keyword evidence="3" id="KW-1185">Reference proteome</keyword>
<evidence type="ECO:0000313" key="2">
    <source>
        <dbReference type="EMBL" id="QPG97614.1"/>
    </source>
</evidence>
<dbReference type="Proteomes" id="UP000594364">
    <property type="component" value="Chromosome 2"/>
</dbReference>
<name>A0A7S9KQB2_EPIFF</name>
<feature type="compositionally biased region" description="Polar residues" evidence="1">
    <location>
        <begin position="454"/>
        <end position="463"/>
    </location>
</feature>
<feature type="compositionally biased region" description="Basic residues" evidence="1">
    <location>
        <begin position="252"/>
        <end position="262"/>
    </location>
</feature>
<proteinExistence type="predicted"/>
<protein>
    <recommendedName>
        <fullName evidence="4">Protamine P1</fullName>
    </recommendedName>
</protein>
<evidence type="ECO:0008006" key="4">
    <source>
        <dbReference type="Google" id="ProtNLM"/>
    </source>
</evidence>
<sequence length="848" mass="93086">MAVGNATSGKMNGKWSGKDTIYSESFCDRHGVFYEGSEDEGYDDAADRPLRYEEAGQRFLNGHVPSIMSASLEGPFDRSSGWVNPWMSKRNKAIMRQNIATSRLQTRDAQPRRSSTTIRRSQETFFSTPANECHLPSPESLKQAPYTQQHPFLETEKFQIVRRWQQKADQSSSNHDSFWRGHNCDLPPPVKKRRGSGSEWLKKVSVKRRRSDVQQNRGNQTSQDNDLDELMTDMPSFSFDHARSLGSPSKRQSPRSHIRSSKIKMIAESDDELSPSEGAAATLSSPVSLHNAPRLPSSIDAKHYSNEVPPSAAAQLTPSHLRHVRRNFQLSDELDTRRNECVKDNVCVMSKEKTDRNSRTPVIPVADALEDVPARTDEDELAVPEPVQQDFPDELPKASAIPVANPGGDAESATENNTMSLSVTSPPASARKEASDFSFRNIWNRFVPSGSWKGPSQLTSGSPPSALGRTFHVQDSNQGTFGVETATPRKLEKANKPSTEKSPSLDSACHDSYEASNSDCSPRQTEVAGCASIRDGQSPFKPMEGHVKVASNRHVQDGDSRSLIIPSHQSSRAPQTDLVSEIDHPHSSGDKDIESDGSAKPRETQRRPRTPEPRFCLKPFALFMSPSPDQPQKSSSLPSACRAAAPGGQGSFPSVLKGRWSRPRPNLRVSWAAPLTELDGSSGQYHVKVAASTINPPKRQSSPPPETPMSDLPICCDDKFLKHFEAIANRAGNGKTRHVPTGSPQKSPILRPTATAERLSAADSATCDNDTTDVPLPKSNGGDEWIDGPICNRGSEEPMDMIEDMVREMGDFWDPWNIDTELKQARKNGSGVPTAAASGVSCCKAFAF</sequence>